<keyword evidence="2" id="KW-1185">Reference proteome</keyword>
<name>A0A4R1BZ67_9ACTN</name>
<accession>A0A4R1BZ67</accession>
<dbReference type="AlphaFoldDB" id="A0A4R1BZ67"/>
<dbReference type="RefSeq" id="WP_131584552.1">
    <property type="nucleotide sequence ID" value="NZ_SJZJ01000021.1"/>
</dbReference>
<dbReference type="Proteomes" id="UP000295453">
    <property type="component" value="Unassembled WGS sequence"/>
</dbReference>
<sequence length="230" mass="25625">MTAELASHMTVRLAHFGQPRSIDEVDAAPPAAAHVYASVGVNDPMASIGAAKEFTHVARISLHADLASAAAAMHDPWGPASWESGTQWSAVLEPFRHRGTVQWLNPKEPGPVFSVTDHHRPEGRCVVMTTAGWEMGADFDWSRAIEFTRRIDEVVSQLDTVPGLHYWRNLTFPMPSAGMTLSVWEDVKAMQTFAYQPGFHKPHMEYHWANPLGDYDSYTRFRIVDEVGTP</sequence>
<proteinExistence type="predicted"/>
<comment type="caution">
    <text evidence="1">The sequence shown here is derived from an EMBL/GenBank/DDBJ whole genome shotgun (WGS) entry which is preliminary data.</text>
</comment>
<protein>
    <submittedName>
        <fullName evidence="1">Uncharacterized protein</fullName>
    </submittedName>
</protein>
<evidence type="ECO:0000313" key="1">
    <source>
        <dbReference type="EMBL" id="TCJ22726.1"/>
    </source>
</evidence>
<reference evidence="1 2" key="1">
    <citation type="submission" date="2019-03" db="EMBL/GenBank/DDBJ databases">
        <authorList>
            <person name="Kim M.K.M."/>
        </authorList>
    </citation>
    <scope>NUCLEOTIDE SEQUENCE [LARGE SCALE GENOMIC DNA]</scope>
    <source>
        <strain evidence="1 2">18JY15-6</strain>
    </source>
</reference>
<organism evidence="1 2">
    <name type="scientific">Nocardioides jejuensis</name>
    <dbReference type="NCBI Taxonomy" id="2502782"/>
    <lineage>
        <taxon>Bacteria</taxon>
        <taxon>Bacillati</taxon>
        <taxon>Actinomycetota</taxon>
        <taxon>Actinomycetes</taxon>
        <taxon>Propionibacteriales</taxon>
        <taxon>Nocardioidaceae</taxon>
        <taxon>Nocardioides</taxon>
    </lineage>
</organism>
<gene>
    <name evidence="1" type="ORF">EPD65_12310</name>
</gene>
<dbReference type="EMBL" id="SJZJ01000021">
    <property type="protein sequence ID" value="TCJ22726.1"/>
    <property type="molecule type" value="Genomic_DNA"/>
</dbReference>
<evidence type="ECO:0000313" key="2">
    <source>
        <dbReference type="Proteomes" id="UP000295453"/>
    </source>
</evidence>
<dbReference type="OrthoDB" id="7854777at2"/>